<evidence type="ECO:0000313" key="3">
    <source>
        <dbReference type="EMBL" id="EAT86262.1"/>
    </source>
</evidence>
<evidence type="ECO:0000256" key="2">
    <source>
        <dbReference type="SAM" id="SignalP"/>
    </source>
</evidence>
<dbReference type="RefSeq" id="XP_001796802.1">
    <property type="nucleotide sequence ID" value="XM_001796750.1"/>
</dbReference>
<dbReference type="InParanoid" id="Q0UP83"/>
<feature type="chain" id="PRO_5004178219" evidence="2">
    <location>
        <begin position="19"/>
        <end position="78"/>
    </location>
</feature>
<gene>
    <name evidence="3" type="ORF">SNOG_06431</name>
</gene>
<name>Q0UP83_PHANO</name>
<dbReference type="GeneID" id="5973681"/>
<protein>
    <submittedName>
        <fullName evidence="3">Uncharacterized protein</fullName>
    </submittedName>
</protein>
<dbReference type="AlphaFoldDB" id="Q0UP83"/>
<keyword evidence="2" id="KW-0732">Signal</keyword>
<proteinExistence type="predicted"/>
<accession>Q0UP83</accession>
<organism evidence="3 4">
    <name type="scientific">Phaeosphaeria nodorum (strain SN15 / ATCC MYA-4574 / FGSC 10173)</name>
    <name type="common">Glume blotch fungus</name>
    <name type="synonym">Parastagonospora nodorum</name>
    <dbReference type="NCBI Taxonomy" id="321614"/>
    <lineage>
        <taxon>Eukaryota</taxon>
        <taxon>Fungi</taxon>
        <taxon>Dikarya</taxon>
        <taxon>Ascomycota</taxon>
        <taxon>Pezizomycotina</taxon>
        <taxon>Dothideomycetes</taxon>
        <taxon>Pleosporomycetidae</taxon>
        <taxon>Pleosporales</taxon>
        <taxon>Pleosporineae</taxon>
        <taxon>Phaeosphaeriaceae</taxon>
        <taxon>Parastagonospora</taxon>
    </lineage>
</organism>
<feature type="region of interest" description="Disordered" evidence="1">
    <location>
        <begin position="59"/>
        <end position="78"/>
    </location>
</feature>
<evidence type="ECO:0000313" key="4">
    <source>
        <dbReference type="Proteomes" id="UP000001055"/>
    </source>
</evidence>
<dbReference type="Proteomes" id="UP000001055">
    <property type="component" value="Unassembled WGS sequence"/>
</dbReference>
<dbReference type="HOGENOM" id="CLU_2622844_0_0_1"/>
<evidence type="ECO:0000256" key="1">
    <source>
        <dbReference type="SAM" id="MobiDB-lite"/>
    </source>
</evidence>
<sequence>MFTALAVLCAAVLQCCTTQYIRRPRPRPPLAVDVCPPLAAPAAYDVPTTYLPLSPAPVCPGRPSSPQRAFPIRPSMPS</sequence>
<reference evidence="4" key="1">
    <citation type="journal article" date="2007" name="Plant Cell">
        <title>Dothideomycete-plant interactions illuminated by genome sequencing and EST analysis of the wheat pathogen Stagonospora nodorum.</title>
        <authorList>
            <person name="Hane J.K."/>
            <person name="Lowe R.G."/>
            <person name="Solomon P.S."/>
            <person name="Tan K.C."/>
            <person name="Schoch C.L."/>
            <person name="Spatafora J.W."/>
            <person name="Crous P.W."/>
            <person name="Kodira C."/>
            <person name="Birren B.W."/>
            <person name="Galagan J.E."/>
            <person name="Torriani S.F."/>
            <person name="McDonald B.A."/>
            <person name="Oliver R.P."/>
        </authorList>
    </citation>
    <scope>NUCLEOTIDE SEQUENCE [LARGE SCALE GENOMIC DNA]</scope>
    <source>
        <strain evidence="4">SN15 / ATCC MYA-4574 / FGSC 10173</strain>
    </source>
</reference>
<dbReference type="KEGG" id="pno:SNOG_06431"/>
<feature type="signal peptide" evidence="2">
    <location>
        <begin position="1"/>
        <end position="18"/>
    </location>
</feature>
<dbReference type="EMBL" id="CH445333">
    <property type="protein sequence ID" value="EAT86262.1"/>
    <property type="molecule type" value="Genomic_DNA"/>
</dbReference>